<dbReference type="RefSeq" id="WP_038212163.1">
    <property type="nucleotide sequence ID" value="NZ_JRWM01000003.1"/>
</dbReference>
<dbReference type="Gene3D" id="3.10.129.10">
    <property type="entry name" value="Hotdog Thioesterase"/>
    <property type="match status" value="1"/>
</dbReference>
<evidence type="ECO:0000256" key="4">
    <source>
        <dbReference type="ARBA" id="ARBA00022475"/>
    </source>
</evidence>
<evidence type="ECO:0000256" key="12">
    <source>
        <dbReference type="ARBA" id="ARBA00023273"/>
    </source>
</evidence>
<gene>
    <name evidence="25" type="ORF">NL53_01525</name>
</gene>
<dbReference type="InterPro" id="IPR006683">
    <property type="entry name" value="Thioestr_dom"/>
</dbReference>
<evidence type="ECO:0000256" key="9">
    <source>
        <dbReference type="ARBA" id="ARBA00022946"/>
    </source>
</evidence>
<organism evidence="25 26">
    <name type="scientific">Vibrio variabilis</name>
    <dbReference type="NCBI Taxonomy" id="990271"/>
    <lineage>
        <taxon>Bacteria</taxon>
        <taxon>Pseudomonadati</taxon>
        <taxon>Pseudomonadota</taxon>
        <taxon>Gammaproteobacteria</taxon>
        <taxon>Vibrionales</taxon>
        <taxon>Vibrionaceae</taxon>
        <taxon>Vibrio</taxon>
    </lineage>
</organism>
<dbReference type="EMBL" id="JRWM01000003">
    <property type="protein sequence ID" value="KHA61988.1"/>
    <property type="molecule type" value="Genomic_DNA"/>
</dbReference>
<comment type="caution">
    <text evidence="25">The sequence shown here is derived from an EMBL/GenBank/DDBJ whole genome shotgun (WGS) entry which is preliminary data.</text>
</comment>
<keyword evidence="4" id="KW-1003">Cell membrane</keyword>
<proteinExistence type="inferred from homology"/>
<dbReference type="InterPro" id="IPR029069">
    <property type="entry name" value="HotDog_dom_sf"/>
</dbReference>
<evidence type="ECO:0000256" key="20">
    <source>
        <dbReference type="ARBA" id="ARBA00047734"/>
    </source>
</evidence>
<dbReference type="Pfam" id="PF03061">
    <property type="entry name" value="4HBT"/>
    <property type="match status" value="1"/>
</dbReference>
<sequence length="160" mass="17587">MSLAIQDQIPNNHCYGCGTLNEQGLQIKSYWQSDSEANCSFTPSHHHCAGPTHFLNGGIISTIIDCHCVCMAIAKGYELQGQMVGIGDPVWYATGSLEVSFLKPVSIHHPVQLMARVLEASDKKITIECELYSQSQVCCRANVVAVRVPNSWFESSLDTK</sequence>
<evidence type="ECO:0000256" key="7">
    <source>
        <dbReference type="ARBA" id="ARBA00022801"/>
    </source>
</evidence>
<keyword evidence="6" id="KW-0053">Apoptosis</keyword>
<comment type="subcellular location">
    <subcellularLocation>
        <location evidence="3">Cell projection</location>
        <location evidence="3">Ruffle membrane</location>
    </subcellularLocation>
    <subcellularLocation>
        <location evidence="2">Cytoplasm</location>
    </subcellularLocation>
    <subcellularLocation>
        <location evidence="1">Membrane</location>
        <topology evidence="1">Peripheral membrane protein</topology>
    </subcellularLocation>
</comment>
<comment type="catalytic activity">
    <reaction evidence="13">
        <text>(5Z,8Z,11Z,14Z)-eicosatetraenoyl-CoA + H2O = (5Z,8Z,11Z,14Z)-eicosatetraenoate + CoA + H(+)</text>
        <dbReference type="Rhea" id="RHEA:40151"/>
        <dbReference type="ChEBI" id="CHEBI:15377"/>
        <dbReference type="ChEBI" id="CHEBI:15378"/>
        <dbReference type="ChEBI" id="CHEBI:32395"/>
        <dbReference type="ChEBI" id="CHEBI:57287"/>
        <dbReference type="ChEBI" id="CHEBI:57368"/>
    </reaction>
    <physiologicalReaction direction="left-to-right" evidence="13">
        <dbReference type="Rhea" id="RHEA:40152"/>
    </physiologicalReaction>
</comment>
<reference evidence="25 26" key="1">
    <citation type="submission" date="2014-10" db="EMBL/GenBank/DDBJ databases">
        <title>Genome sequencing of Vibrio variabilis T01.</title>
        <authorList>
            <person name="Chan K.-G."/>
            <person name="Mohamad N.I."/>
        </authorList>
    </citation>
    <scope>NUCLEOTIDE SEQUENCE [LARGE SCALE GENOMIC DNA]</scope>
    <source>
        <strain evidence="25 26">T01</strain>
    </source>
</reference>
<comment type="catalytic activity">
    <reaction evidence="20">
        <text>hexadecanoyl-CoA + H2O = hexadecanoate + CoA + H(+)</text>
        <dbReference type="Rhea" id="RHEA:16645"/>
        <dbReference type="ChEBI" id="CHEBI:7896"/>
        <dbReference type="ChEBI" id="CHEBI:15377"/>
        <dbReference type="ChEBI" id="CHEBI:15378"/>
        <dbReference type="ChEBI" id="CHEBI:57287"/>
        <dbReference type="ChEBI" id="CHEBI:57379"/>
        <dbReference type="EC" id="3.1.2.2"/>
    </reaction>
    <physiologicalReaction direction="left-to-right" evidence="20">
        <dbReference type="Rhea" id="RHEA:16646"/>
    </physiologicalReaction>
</comment>
<comment type="catalytic activity">
    <reaction evidence="14">
        <text>(9Z)-octadecenoyl-CoA + H2O = (9Z)-octadecenoate + CoA + H(+)</text>
        <dbReference type="Rhea" id="RHEA:40139"/>
        <dbReference type="ChEBI" id="CHEBI:15377"/>
        <dbReference type="ChEBI" id="CHEBI:15378"/>
        <dbReference type="ChEBI" id="CHEBI:30823"/>
        <dbReference type="ChEBI" id="CHEBI:57287"/>
        <dbReference type="ChEBI" id="CHEBI:57387"/>
    </reaction>
    <physiologicalReaction direction="left-to-right" evidence="14">
        <dbReference type="Rhea" id="RHEA:40140"/>
    </physiologicalReaction>
</comment>
<evidence type="ECO:0000256" key="15">
    <source>
        <dbReference type="ARBA" id="ARBA00038456"/>
    </source>
</evidence>
<evidence type="ECO:0000256" key="21">
    <source>
        <dbReference type="ARBA" id="ARBA00047969"/>
    </source>
</evidence>
<dbReference type="PANTHER" id="PTHR12418">
    <property type="entry name" value="ACYL-COENZYME A THIOESTERASE THEM4"/>
    <property type="match status" value="1"/>
</dbReference>
<comment type="catalytic activity">
    <reaction evidence="22">
        <text>dodecanoyl-CoA + H2O = dodecanoate + CoA + H(+)</text>
        <dbReference type="Rhea" id="RHEA:30135"/>
        <dbReference type="ChEBI" id="CHEBI:15377"/>
        <dbReference type="ChEBI" id="CHEBI:15378"/>
        <dbReference type="ChEBI" id="CHEBI:18262"/>
        <dbReference type="ChEBI" id="CHEBI:57287"/>
        <dbReference type="ChEBI" id="CHEBI:57375"/>
    </reaction>
    <physiologicalReaction direction="left-to-right" evidence="22">
        <dbReference type="Rhea" id="RHEA:30136"/>
    </physiologicalReaction>
</comment>
<keyword evidence="7" id="KW-0378">Hydrolase</keyword>
<feature type="domain" description="Thioesterase" evidence="24">
    <location>
        <begin position="54"/>
        <end position="138"/>
    </location>
</feature>
<keyword evidence="26" id="KW-1185">Reference proteome</keyword>
<evidence type="ECO:0000256" key="16">
    <source>
        <dbReference type="ARBA" id="ARBA00038848"/>
    </source>
</evidence>
<dbReference type="InterPro" id="IPR052365">
    <property type="entry name" value="THEM4/THEM5_acyl-CoA_thioest"/>
</dbReference>
<evidence type="ECO:0000256" key="13">
    <source>
        <dbReference type="ARBA" id="ARBA00035852"/>
    </source>
</evidence>
<evidence type="ECO:0000256" key="17">
    <source>
        <dbReference type="ARBA" id="ARBA00040123"/>
    </source>
</evidence>
<evidence type="ECO:0000256" key="14">
    <source>
        <dbReference type="ARBA" id="ARBA00037002"/>
    </source>
</evidence>
<dbReference type="EC" id="3.1.2.2" evidence="16"/>
<evidence type="ECO:0000256" key="23">
    <source>
        <dbReference type="ARBA" id="ARBA00048180"/>
    </source>
</evidence>
<keyword evidence="10" id="KW-0443">Lipid metabolism</keyword>
<evidence type="ECO:0000256" key="2">
    <source>
        <dbReference type="ARBA" id="ARBA00004496"/>
    </source>
</evidence>
<evidence type="ECO:0000256" key="8">
    <source>
        <dbReference type="ARBA" id="ARBA00022832"/>
    </source>
</evidence>
<comment type="catalytic activity">
    <reaction evidence="19">
        <text>octanoyl-CoA + H2O = octanoate + CoA + H(+)</text>
        <dbReference type="Rhea" id="RHEA:30143"/>
        <dbReference type="ChEBI" id="CHEBI:15377"/>
        <dbReference type="ChEBI" id="CHEBI:15378"/>
        <dbReference type="ChEBI" id="CHEBI:25646"/>
        <dbReference type="ChEBI" id="CHEBI:57287"/>
        <dbReference type="ChEBI" id="CHEBI:57386"/>
    </reaction>
    <physiologicalReaction direction="left-to-right" evidence="19">
        <dbReference type="Rhea" id="RHEA:30144"/>
    </physiologicalReaction>
</comment>
<keyword evidence="11" id="KW-0472">Membrane</keyword>
<keyword evidence="5" id="KW-0963">Cytoplasm</keyword>
<evidence type="ECO:0000259" key="24">
    <source>
        <dbReference type="Pfam" id="PF03061"/>
    </source>
</evidence>
<evidence type="ECO:0000256" key="3">
    <source>
        <dbReference type="ARBA" id="ARBA00004632"/>
    </source>
</evidence>
<evidence type="ECO:0000313" key="26">
    <source>
        <dbReference type="Proteomes" id="UP000030520"/>
    </source>
</evidence>
<evidence type="ECO:0000256" key="22">
    <source>
        <dbReference type="ARBA" id="ARBA00048074"/>
    </source>
</evidence>
<evidence type="ECO:0000256" key="6">
    <source>
        <dbReference type="ARBA" id="ARBA00022703"/>
    </source>
</evidence>
<dbReference type="Proteomes" id="UP000030520">
    <property type="component" value="Unassembled WGS sequence"/>
</dbReference>
<keyword evidence="9" id="KW-0809">Transit peptide</keyword>
<evidence type="ECO:0000256" key="18">
    <source>
        <dbReference type="ARBA" id="ARBA00043210"/>
    </source>
</evidence>
<evidence type="ECO:0000256" key="11">
    <source>
        <dbReference type="ARBA" id="ARBA00023136"/>
    </source>
</evidence>
<evidence type="ECO:0000256" key="1">
    <source>
        <dbReference type="ARBA" id="ARBA00004170"/>
    </source>
</evidence>
<protein>
    <recommendedName>
        <fullName evidence="17">Acyl-coenzyme A thioesterase THEM4</fullName>
        <ecNumber evidence="16">3.1.2.2</ecNumber>
    </recommendedName>
    <alternativeName>
        <fullName evidence="18">Thioesterase superfamily member 4</fullName>
    </alternativeName>
</protein>
<evidence type="ECO:0000256" key="10">
    <source>
        <dbReference type="ARBA" id="ARBA00023098"/>
    </source>
</evidence>
<evidence type="ECO:0000256" key="19">
    <source>
        <dbReference type="ARBA" id="ARBA00047588"/>
    </source>
</evidence>
<keyword evidence="8" id="KW-0276">Fatty acid metabolism</keyword>
<dbReference type="CDD" id="cd03443">
    <property type="entry name" value="PaaI_thioesterase"/>
    <property type="match status" value="1"/>
</dbReference>
<comment type="catalytic activity">
    <reaction evidence="21">
        <text>decanoyl-CoA + H2O = decanoate + CoA + H(+)</text>
        <dbReference type="Rhea" id="RHEA:40059"/>
        <dbReference type="ChEBI" id="CHEBI:15377"/>
        <dbReference type="ChEBI" id="CHEBI:15378"/>
        <dbReference type="ChEBI" id="CHEBI:27689"/>
        <dbReference type="ChEBI" id="CHEBI:57287"/>
        <dbReference type="ChEBI" id="CHEBI:61430"/>
    </reaction>
    <physiologicalReaction direction="left-to-right" evidence="21">
        <dbReference type="Rhea" id="RHEA:40060"/>
    </physiologicalReaction>
</comment>
<dbReference type="SUPFAM" id="SSF54637">
    <property type="entry name" value="Thioesterase/thiol ester dehydrase-isomerase"/>
    <property type="match status" value="1"/>
</dbReference>
<comment type="catalytic activity">
    <reaction evidence="23">
        <text>tetradecanoyl-CoA + H2O = tetradecanoate + CoA + H(+)</text>
        <dbReference type="Rhea" id="RHEA:40119"/>
        <dbReference type="ChEBI" id="CHEBI:15377"/>
        <dbReference type="ChEBI" id="CHEBI:15378"/>
        <dbReference type="ChEBI" id="CHEBI:30807"/>
        <dbReference type="ChEBI" id="CHEBI:57287"/>
        <dbReference type="ChEBI" id="CHEBI:57385"/>
    </reaction>
    <physiologicalReaction direction="left-to-right" evidence="23">
        <dbReference type="Rhea" id="RHEA:40120"/>
    </physiologicalReaction>
</comment>
<evidence type="ECO:0000256" key="5">
    <source>
        <dbReference type="ARBA" id="ARBA00022490"/>
    </source>
</evidence>
<keyword evidence="12" id="KW-0966">Cell projection</keyword>
<evidence type="ECO:0000313" key="25">
    <source>
        <dbReference type="EMBL" id="KHA61988.1"/>
    </source>
</evidence>
<name>A0ABR4YER5_9VIBR</name>
<dbReference type="PANTHER" id="PTHR12418:SF19">
    <property type="entry name" value="ACYL-COENZYME A THIOESTERASE THEM4"/>
    <property type="match status" value="1"/>
</dbReference>
<accession>A0ABR4YER5</accession>
<comment type="similarity">
    <text evidence="15">Belongs to the THEM4/THEM5 thioesterase family.</text>
</comment>